<dbReference type="GO" id="GO:0015074">
    <property type="term" value="P:DNA integration"/>
    <property type="evidence" value="ECO:0007669"/>
    <property type="project" value="UniProtKB-KW"/>
</dbReference>
<dbReference type="Pfam" id="PF02899">
    <property type="entry name" value="Phage_int_SAM_1"/>
    <property type="match status" value="1"/>
</dbReference>
<comment type="caution">
    <text evidence="4">The sequence shown here is derived from an EMBL/GenBank/DDBJ whole genome shotgun (WGS) entry which is preliminary data.</text>
</comment>
<name>A0A7K3ML14_9BACE</name>
<accession>A0A7K3ML14</accession>
<dbReference type="PROSITE" id="PS51900">
    <property type="entry name" value="CB"/>
    <property type="match status" value="1"/>
</dbReference>
<dbReference type="SUPFAM" id="SSF56349">
    <property type="entry name" value="DNA breaking-rejoining enzymes"/>
    <property type="match status" value="1"/>
</dbReference>
<dbReference type="InterPro" id="IPR044068">
    <property type="entry name" value="CB"/>
</dbReference>
<keyword evidence="3" id="KW-0233">DNA recombination</keyword>
<organism evidence="4 5">
    <name type="scientific">Bacteroides acidifaciens</name>
    <dbReference type="NCBI Taxonomy" id="85831"/>
    <lineage>
        <taxon>Bacteria</taxon>
        <taxon>Pseudomonadati</taxon>
        <taxon>Bacteroidota</taxon>
        <taxon>Bacteroidia</taxon>
        <taxon>Bacteroidales</taxon>
        <taxon>Bacteroidaceae</taxon>
        <taxon>Bacteroides</taxon>
    </lineage>
</organism>
<dbReference type="EMBL" id="SPPV01000006">
    <property type="protein sequence ID" value="TFU51564.1"/>
    <property type="molecule type" value="Genomic_DNA"/>
</dbReference>
<keyword evidence="2" id="KW-0238">DNA-binding</keyword>
<reference evidence="4 5" key="1">
    <citation type="submission" date="2019-03" db="EMBL/GenBank/DDBJ databases">
        <title>Diversity of the mouse oral microbiome.</title>
        <authorList>
            <person name="Joseph S."/>
            <person name="Aduse-Opoku J."/>
            <person name="Curtis M."/>
            <person name="Wade W."/>
            <person name="Hashim A."/>
        </authorList>
    </citation>
    <scope>NUCLEOTIDE SEQUENCE [LARGE SCALE GENOMIC DNA]</scope>
    <source>
        <strain evidence="4 5">P2318</strain>
    </source>
</reference>
<dbReference type="InterPro" id="IPR010998">
    <property type="entry name" value="Integrase_recombinase_N"/>
</dbReference>
<dbReference type="AlphaFoldDB" id="A0A7K3ML14"/>
<dbReference type="GO" id="GO:0006310">
    <property type="term" value="P:DNA recombination"/>
    <property type="evidence" value="ECO:0007669"/>
    <property type="project" value="UniProtKB-KW"/>
</dbReference>
<dbReference type="RefSeq" id="WP_135036145.1">
    <property type="nucleotide sequence ID" value="NZ_CAJTBC010000001.1"/>
</dbReference>
<protein>
    <submittedName>
        <fullName evidence="4">Uncharacterized protein</fullName>
    </submittedName>
</protein>
<sequence length="396" mass="45773">MANLFPTIVPGKVLKDNTHKVRIALSHNGETRYIVTDIKIDSSKEFKNGSIIKRNDAAYLNTKLRKLVDNYQKSLDAIECKECMTCSQLLEAIKGFKKAKYMTLEQLYEEYLNTHELAEGSISMYDKGVKALQKCIGNNVNISNISYLTIIKFEHKLRTEGLRSDTIRMRLSVIRLLMRFALQCHFISYETYPFASYKMPDKSIRDIWLSVNEIKAIRDTEFEKENLTRTRDIFMLSYYLGGINLADLINYNFLTCNGKMVYHRKKIMRDNKSIAPIVFDIPNEAKWLINHYLNDEGKLQFRQRRKNGTIKNIYSSLNRNLKTIQKKLGIEKTLMFYSARKSFAQHAFDTGISTMVIDYLIGHSVSSSAKGSIYHYVRATPEAANAALRKVLDNLK</sequence>
<dbReference type="OrthoDB" id="1062381at2"/>
<evidence type="ECO:0000256" key="1">
    <source>
        <dbReference type="ARBA" id="ARBA00022908"/>
    </source>
</evidence>
<dbReference type="Proteomes" id="UP000298073">
    <property type="component" value="Unassembled WGS sequence"/>
</dbReference>
<dbReference type="Gene3D" id="1.10.443.10">
    <property type="entry name" value="Intergrase catalytic core"/>
    <property type="match status" value="1"/>
</dbReference>
<evidence type="ECO:0000256" key="3">
    <source>
        <dbReference type="ARBA" id="ARBA00023172"/>
    </source>
</evidence>
<keyword evidence="1" id="KW-0229">DNA integration</keyword>
<evidence type="ECO:0000256" key="2">
    <source>
        <dbReference type="ARBA" id="ARBA00023125"/>
    </source>
</evidence>
<gene>
    <name evidence="4" type="ORF">E4T97_04735</name>
</gene>
<evidence type="ECO:0000313" key="4">
    <source>
        <dbReference type="EMBL" id="TFU51564.1"/>
    </source>
</evidence>
<dbReference type="Gene3D" id="1.10.150.130">
    <property type="match status" value="1"/>
</dbReference>
<dbReference type="InterPro" id="IPR013762">
    <property type="entry name" value="Integrase-like_cat_sf"/>
</dbReference>
<dbReference type="GO" id="GO:0003677">
    <property type="term" value="F:DNA binding"/>
    <property type="evidence" value="ECO:0007669"/>
    <property type="project" value="UniProtKB-UniRule"/>
</dbReference>
<proteinExistence type="predicted"/>
<evidence type="ECO:0000313" key="5">
    <source>
        <dbReference type="Proteomes" id="UP000298073"/>
    </source>
</evidence>
<dbReference type="InterPro" id="IPR004107">
    <property type="entry name" value="Integrase_SAM-like_N"/>
</dbReference>
<dbReference type="InterPro" id="IPR011010">
    <property type="entry name" value="DNA_brk_join_enz"/>
</dbReference>